<protein>
    <submittedName>
        <fullName evidence="2">Uncharacterized protein</fullName>
    </submittedName>
</protein>
<keyword evidence="3" id="KW-1185">Reference proteome</keyword>
<proteinExistence type="predicted"/>
<keyword evidence="1" id="KW-0732">Signal</keyword>
<evidence type="ECO:0000313" key="2">
    <source>
        <dbReference type="EMBL" id="KAL3720226.1"/>
    </source>
</evidence>
<evidence type="ECO:0000256" key="1">
    <source>
        <dbReference type="SAM" id="SignalP"/>
    </source>
</evidence>
<dbReference type="Proteomes" id="UP001634007">
    <property type="component" value="Unassembled WGS sequence"/>
</dbReference>
<feature type="chain" id="PRO_5044794294" evidence="1">
    <location>
        <begin position="23"/>
        <end position="114"/>
    </location>
</feature>
<organism evidence="2 3">
    <name type="scientific">Eucalyptus globulus</name>
    <name type="common">Tasmanian blue gum</name>
    <dbReference type="NCBI Taxonomy" id="34317"/>
    <lineage>
        <taxon>Eukaryota</taxon>
        <taxon>Viridiplantae</taxon>
        <taxon>Streptophyta</taxon>
        <taxon>Embryophyta</taxon>
        <taxon>Tracheophyta</taxon>
        <taxon>Spermatophyta</taxon>
        <taxon>Magnoliopsida</taxon>
        <taxon>eudicotyledons</taxon>
        <taxon>Gunneridae</taxon>
        <taxon>Pentapetalae</taxon>
        <taxon>rosids</taxon>
        <taxon>malvids</taxon>
        <taxon>Myrtales</taxon>
        <taxon>Myrtaceae</taxon>
        <taxon>Myrtoideae</taxon>
        <taxon>Eucalypteae</taxon>
        <taxon>Eucalyptus</taxon>
    </lineage>
</organism>
<dbReference type="EMBL" id="JBJKBG010000010">
    <property type="protein sequence ID" value="KAL3720226.1"/>
    <property type="molecule type" value="Genomic_DNA"/>
</dbReference>
<comment type="caution">
    <text evidence="2">The sequence shown here is derived from an EMBL/GenBank/DDBJ whole genome shotgun (WGS) entry which is preliminary data.</text>
</comment>
<name>A0ABD3IZ48_EUCGL</name>
<evidence type="ECO:0000313" key="3">
    <source>
        <dbReference type="Proteomes" id="UP001634007"/>
    </source>
</evidence>
<accession>A0ABD3IZ48</accession>
<feature type="signal peptide" evidence="1">
    <location>
        <begin position="1"/>
        <end position="22"/>
    </location>
</feature>
<gene>
    <name evidence="2" type="ORF">ACJRO7_005110</name>
</gene>
<reference evidence="2 3" key="1">
    <citation type="submission" date="2024-11" db="EMBL/GenBank/DDBJ databases">
        <title>Chromosome-level genome assembly of Eucalyptus globulus Labill. provides insights into its genome evolution.</title>
        <authorList>
            <person name="Li X."/>
        </authorList>
    </citation>
    <scope>NUCLEOTIDE SEQUENCE [LARGE SCALE GENOMIC DNA]</scope>
    <source>
        <strain evidence="2">CL2024</strain>
        <tissue evidence="2">Fresh tender leaves</tissue>
    </source>
</reference>
<dbReference type="AlphaFoldDB" id="A0ABD3IZ48"/>
<sequence>MAFKAFVFLFLALLLFTTGSSTVAPAHPPEKPPTAVHPPVHPPVKAPIGAPPVKPYGCVAKCEELCKTHRKKRSCMTPCTACCKKTNECVPQGYTKCSGWDYVSIHGKKTACPY</sequence>